<evidence type="ECO:0000256" key="1">
    <source>
        <dbReference type="ARBA" id="ARBA00006432"/>
    </source>
</evidence>
<dbReference type="NCBIfam" id="NF002937">
    <property type="entry name" value="PRK03584.1"/>
    <property type="match status" value="1"/>
</dbReference>
<dbReference type="AlphaFoldDB" id="A0A381YIW1"/>
<evidence type="ECO:0000259" key="6">
    <source>
        <dbReference type="Pfam" id="PF16177"/>
    </source>
</evidence>
<organism evidence="7">
    <name type="scientific">marine metagenome</name>
    <dbReference type="NCBI Taxonomy" id="408172"/>
    <lineage>
        <taxon>unclassified sequences</taxon>
        <taxon>metagenomes</taxon>
        <taxon>ecological metagenomes</taxon>
    </lineage>
</organism>
<dbReference type="Gene3D" id="3.40.50.12780">
    <property type="entry name" value="N-terminal domain of ligase-like"/>
    <property type="match status" value="1"/>
</dbReference>
<dbReference type="InterPro" id="IPR045851">
    <property type="entry name" value="AMP-bd_C_sf"/>
</dbReference>
<dbReference type="InterPro" id="IPR000873">
    <property type="entry name" value="AMP-dep_synth/lig_dom"/>
</dbReference>
<dbReference type="GO" id="GO:0030729">
    <property type="term" value="F:acetoacetate-CoA ligase activity"/>
    <property type="evidence" value="ECO:0007669"/>
    <property type="project" value="InterPro"/>
</dbReference>
<feature type="domain" description="Acetyl-coenzyme A synthetase N-terminal" evidence="6">
    <location>
        <begin position="23"/>
        <end position="79"/>
    </location>
</feature>
<dbReference type="Pfam" id="PF16177">
    <property type="entry name" value="ACAS_N"/>
    <property type="match status" value="1"/>
</dbReference>
<evidence type="ECO:0008006" key="8">
    <source>
        <dbReference type="Google" id="ProtNLM"/>
    </source>
</evidence>
<dbReference type="PROSITE" id="PS00455">
    <property type="entry name" value="AMP_BINDING"/>
    <property type="match status" value="1"/>
</dbReference>
<proteinExistence type="inferred from homology"/>
<evidence type="ECO:0000259" key="5">
    <source>
        <dbReference type="Pfam" id="PF00501"/>
    </source>
</evidence>
<dbReference type="SUPFAM" id="SSF56801">
    <property type="entry name" value="Acetyl-CoA synthetase-like"/>
    <property type="match status" value="1"/>
</dbReference>
<dbReference type="GO" id="GO:0006629">
    <property type="term" value="P:lipid metabolic process"/>
    <property type="evidence" value="ECO:0007669"/>
    <property type="project" value="InterPro"/>
</dbReference>
<dbReference type="EMBL" id="UINC01018227">
    <property type="protein sequence ID" value="SVA76367.1"/>
    <property type="molecule type" value="Genomic_DNA"/>
</dbReference>
<keyword evidence="4" id="KW-0067">ATP-binding</keyword>
<protein>
    <recommendedName>
        <fullName evidence="8">AMP-dependent synthetase/ligase domain-containing protein</fullName>
    </recommendedName>
</protein>
<dbReference type="InterPro" id="IPR020845">
    <property type="entry name" value="AMP-binding_CS"/>
</dbReference>
<sequence length="624" mass="71426">MKTILSKYKEFLKSNNKLNFKSYNDLHNWSINEISDFWESIVKFFKIEFDKPPTTIYKFNKDFIKTLWFVNSKISYSKNIFKNHKLKTPAIKYQDENGKYLEISWESLKMKTLEFQEILVNNNVKLGDRVVGYCSNTPEVVAAFLAVNSLGAIWSSCSPDFGYDSVYDRFNQIQPKFLFYHSEYMYNGKIFSLDSKVKKLKSSIKSISSILDLNTKSTFTNNLKKINLNFISVDFDHPIWILFSSGTTGKPKAITHRTGGMILEHYKALSIHQNVSNSDTYFWYSTTGWMMWNYSLSSLLIGSTLCIYNGSPIYPDNGVLWRFARKAKINHFGHGAVFFQNLLSNLPKELVSHDLSNLITIGSTGSPLFKETNIGLNKLFPDAHIVSLSGGTDVCTAFIGGNLDLDVVPGEIQCKMLGASVEVWNDNAKEIKNKMGELVLTKPLISMPVFFWNDINDEKYKKSYFSKFNKIWNHGDWVTETLNGGIIVHGRSDSTLNRFGVRIGTSEIYSAIKDLYYVEDSLIIHVDDSNENKLILFVKSSSKINYDELKSVIRLKCSPRHVPDLIFQTPDIPYTISGKKVEVPIKKILMGKNQNDVVSKDSLRNPKSLDWFVEFYENFSKTLA</sequence>
<dbReference type="InterPro" id="IPR032387">
    <property type="entry name" value="ACAS_N"/>
</dbReference>
<dbReference type="GO" id="GO:0005524">
    <property type="term" value="F:ATP binding"/>
    <property type="evidence" value="ECO:0007669"/>
    <property type="project" value="UniProtKB-KW"/>
</dbReference>
<keyword evidence="2" id="KW-0436">Ligase</keyword>
<dbReference type="PANTHER" id="PTHR42921:SF1">
    <property type="entry name" value="ACETOACETYL-COA SYNTHETASE"/>
    <property type="match status" value="1"/>
</dbReference>
<evidence type="ECO:0000313" key="7">
    <source>
        <dbReference type="EMBL" id="SVA76367.1"/>
    </source>
</evidence>
<dbReference type="NCBIfam" id="TIGR01217">
    <property type="entry name" value="ac_ac_CoA_syn"/>
    <property type="match status" value="1"/>
</dbReference>
<evidence type="ECO:0000256" key="2">
    <source>
        <dbReference type="ARBA" id="ARBA00022598"/>
    </source>
</evidence>
<dbReference type="Gene3D" id="3.30.300.30">
    <property type="match status" value="1"/>
</dbReference>
<feature type="domain" description="AMP-dependent synthetase/ligase" evidence="5">
    <location>
        <begin position="87"/>
        <end position="445"/>
    </location>
</feature>
<name>A0A381YIW1_9ZZZZ</name>
<dbReference type="InterPro" id="IPR005914">
    <property type="entry name" value="Acac_CoA_synth"/>
</dbReference>
<dbReference type="PANTHER" id="PTHR42921">
    <property type="entry name" value="ACETOACETYL-COA SYNTHETASE"/>
    <property type="match status" value="1"/>
</dbReference>
<dbReference type="Pfam" id="PF00501">
    <property type="entry name" value="AMP-binding"/>
    <property type="match status" value="1"/>
</dbReference>
<evidence type="ECO:0000256" key="4">
    <source>
        <dbReference type="ARBA" id="ARBA00022840"/>
    </source>
</evidence>
<comment type="similarity">
    <text evidence="1">Belongs to the ATP-dependent AMP-binding enzyme family.</text>
</comment>
<accession>A0A381YIW1</accession>
<keyword evidence="3" id="KW-0547">Nucleotide-binding</keyword>
<dbReference type="InterPro" id="IPR042099">
    <property type="entry name" value="ANL_N_sf"/>
</dbReference>
<reference evidence="7" key="1">
    <citation type="submission" date="2018-05" db="EMBL/GenBank/DDBJ databases">
        <authorList>
            <person name="Lanie J.A."/>
            <person name="Ng W.-L."/>
            <person name="Kazmierczak K.M."/>
            <person name="Andrzejewski T.M."/>
            <person name="Davidsen T.M."/>
            <person name="Wayne K.J."/>
            <person name="Tettelin H."/>
            <person name="Glass J.I."/>
            <person name="Rusch D."/>
            <person name="Podicherti R."/>
            <person name="Tsui H.-C.T."/>
            <person name="Winkler M.E."/>
        </authorList>
    </citation>
    <scope>NUCLEOTIDE SEQUENCE</scope>
</reference>
<evidence type="ECO:0000256" key="3">
    <source>
        <dbReference type="ARBA" id="ARBA00022741"/>
    </source>
</evidence>
<gene>
    <name evidence="7" type="ORF">METZ01_LOCUS129221</name>
</gene>